<comment type="caution">
    <text evidence="1">The sequence shown here is derived from an EMBL/GenBank/DDBJ whole genome shotgun (WGS) entry which is preliminary data.</text>
</comment>
<reference evidence="1 2" key="1">
    <citation type="submission" date="2015-05" db="EMBL/GenBank/DDBJ databases">
        <title>Draft genome sequence of Microvirga vignae strain BR3299, a novel nitrogen fixing bacteria isolated from Brazil semi-aired region.</title>
        <authorList>
            <person name="Zilli J.E."/>
            <person name="Passos S.R."/>
            <person name="Leite J."/>
            <person name="Baldani J.I."/>
            <person name="Xavier G.R."/>
            <person name="Rumjaneck N.G."/>
            <person name="Simoes-Araujo J.L."/>
        </authorList>
    </citation>
    <scope>NUCLEOTIDE SEQUENCE [LARGE SCALE GENOMIC DNA]</scope>
    <source>
        <strain evidence="1 2">BR3299</strain>
    </source>
</reference>
<accession>A0A0H1R695</accession>
<dbReference type="Proteomes" id="UP000035489">
    <property type="component" value="Unassembled WGS sequence"/>
</dbReference>
<evidence type="ECO:0000313" key="1">
    <source>
        <dbReference type="EMBL" id="KLK90296.1"/>
    </source>
</evidence>
<protein>
    <submittedName>
        <fullName evidence="1">Uncharacterized protein</fullName>
    </submittedName>
</protein>
<dbReference type="PATRIC" id="fig|1225564.3.peg.6904"/>
<organism evidence="1 2">
    <name type="scientific">Microvirga vignae</name>
    <dbReference type="NCBI Taxonomy" id="1225564"/>
    <lineage>
        <taxon>Bacteria</taxon>
        <taxon>Pseudomonadati</taxon>
        <taxon>Pseudomonadota</taxon>
        <taxon>Alphaproteobacteria</taxon>
        <taxon>Hyphomicrobiales</taxon>
        <taxon>Methylobacteriaceae</taxon>
        <taxon>Microvirga</taxon>
    </lineage>
</organism>
<proteinExistence type="predicted"/>
<gene>
    <name evidence="1" type="ORF">AA309_26560</name>
</gene>
<dbReference type="RefSeq" id="WP_047192038.1">
    <property type="nucleotide sequence ID" value="NZ_LCYG01000089.1"/>
</dbReference>
<sequence>MTEEEKAAMIATNQQKFAEHWGDDFTSMWAGNGFWIGVSPCGTFVGIEFHRATGETVRHSLSINQLGAFMDEIYLAAGTAMERSQKTVLEISKPEGRPN</sequence>
<name>A0A0H1R695_9HYPH</name>
<dbReference type="EMBL" id="LCYG01000089">
    <property type="protein sequence ID" value="KLK90296.1"/>
    <property type="molecule type" value="Genomic_DNA"/>
</dbReference>
<evidence type="ECO:0000313" key="2">
    <source>
        <dbReference type="Proteomes" id="UP000035489"/>
    </source>
</evidence>
<dbReference type="STRING" id="1225564.AA309_26560"/>
<keyword evidence="2" id="KW-1185">Reference proteome</keyword>
<dbReference type="AlphaFoldDB" id="A0A0H1R695"/>